<sequence length="101" mass="11888">MNVELIKLLQDYCGADLHITESTRLFHDLDLYGDDAAEFFDRFQDRFTVDMCDFRFADYFPNEGDWILPTILRFLIGRPQPIYRPLTVSDLQLAIDCGYLQ</sequence>
<evidence type="ECO:0000313" key="1">
    <source>
        <dbReference type="EMBL" id="MBL1411530.1"/>
    </source>
</evidence>
<dbReference type="InterPro" id="IPR010862">
    <property type="entry name" value="DUF1493"/>
</dbReference>
<organism evidence="1 2">
    <name type="scientific">Sphingobacterium faecale</name>
    <dbReference type="NCBI Taxonomy" id="2803775"/>
    <lineage>
        <taxon>Bacteria</taxon>
        <taxon>Pseudomonadati</taxon>
        <taxon>Bacteroidota</taxon>
        <taxon>Sphingobacteriia</taxon>
        <taxon>Sphingobacteriales</taxon>
        <taxon>Sphingobacteriaceae</taxon>
        <taxon>Sphingobacterium</taxon>
    </lineage>
</organism>
<proteinExistence type="predicted"/>
<dbReference type="Pfam" id="PF07377">
    <property type="entry name" value="DUF1493"/>
    <property type="match status" value="1"/>
</dbReference>
<dbReference type="Proteomes" id="UP000625283">
    <property type="component" value="Unassembled WGS sequence"/>
</dbReference>
<keyword evidence="2" id="KW-1185">Reference proteome</keyword>
<reference evidence="1 2" key="1">
    <citation type="submission" date="2021-01" db="EMBL/GenBank/DDBJ databases">
        <title>C459-1 draft genome sequence.</title>
        <authorList>
            <person name="Zhang X.-F."/>
        </authorList>
    </citation>
    <scope>NUCLEOTIDE SEQUENCE [LARGE SCALE GENOMIC DNA]</scope>
    <source>
        <strain evidence="2">C459-1</strain>
    </source>
</reference>
<gene>
    <name evidence="1" type="ORF">JKG61_22415</name>
</gene>
<dbReference type="EMBL" id="JAERTY010000020">
    <property type="protein sequence ID" value="MBL1411530.1"/>
    <property type="molecule type" value="Genomic_DNA"/>
</dbReference>
<dbReference type="RefSeq" id="WP_202105244.1">
    <property type="nucleotide sequence ID" value="NZ_JAERTY010000020.1"/>
</dbReference>
<protein>
    <submittedName>
        <fullName evidence="1">DUF1493 family protein</fullName>
    </submittedName>
</protein>
<comment type="caution">
    <text evidence="1">The sequence shown here is derived from an EMBL/GenBank/DDBJ whole genome shotgun (WGS) entry which is preliminary data.</text>
</comment>
<name>A0ABS1R9Y5_9SPHI</name>
<evidence type="ECO:0000313" key="2">
    <source>
        <dbReference type="Proteomes" id="UP000625283"/>
    </source>
</evidence>
<accession>A0ABS1R9Y5</accession>